<organism evidence="2 3">
    <name type="scientific">Clavelina lepadiformis</name>
    <name type="common">Light-bulb sea squirt</name>
    <name type="synonym">Ascidia lepadiformis</name>
    <dbReference type="NCBI Taxonomy" id="159417"/>
    <lineage>
        <taxon>Eukaryota</taxon>
        <taxon>Metazoa</taxon>
        <taxon>Chordata</taxon>
        <taxon>Tunicata</taxon>
        <taxon>Ascidiacea</taxon>
        <taxon>Aplousobranchia</taxon>
        <taxon>Clavelinidae</taxon>
        <taxon>Clavelina</taxon>
    </lineage>
</organism>
<reference evidence="2 3" key="1">
    <citation type="submission" date="2024-02" db="EMBL/GenBank/DDBJ databases">
        <authorList>
            <person name="Daric V."/>
            <person name="Darras S."/>
        </authorList>
    </citation>
    <scope>NUCLEOTIDE SEQUENCE [LARGE SCALE GENOMIC DNA]</scope>
</reference>
<evidence type="ECO:0000256" key="1">
    <source>
        <dbReference type="SAM" id="Phobius"/>
    </source>
</evidence>
<evidence type="ECO:0000313" key="3">
    <source>
        <dbReference type="Proteomes" id="UP001642483"/>
    </source>
</evidence>
<keyword evidence="1" id="KW-0472">Membrane</keyword>
<dbReference type="EMBL" id="CAWYQH010000097">
    <property type="protein sequence ID" value="CAK8684260.1"/>
    <property type="molecule type" value="Genomic_DNA"/>
</dbReference>
<keyword evidence="1" id="KW-0812">Transmembrane</keyword>
<sequence length="99" mass="11663">MRLCLLEQNVTFLLLQFFPKTFCALILLCLLLVKCLRLNISLSSTFIFSSCYHISKKETVSNVFYYFIFYDMKLCKQVTTFTKALFKTFTKAKYVCSVF</sequence>
<evidence type="ECO:0000313" key="2">
    <source>
        <dbReference type="EMBL" id="CAK8684260.1"/>
    </source>
</evidence>
<name>A0ABP0FXC8_CLALP</name>
<comment type="caution">
    <text evidence="2">The sequence shown here is derived from an EMBL/GenBank/DDBJ whole genome shotgun (WGS) entry which is preliminary data.</text>
</comment>
<keyword evidence="1" id="KW-1133">Transmembrane helix</keyword>
<dbReference type="Proteomes" id="UP001642483">
    <property type="component" value="Unassembled WGS sequence"/>
</dbReference>
<feature type="transmembrane region" description="Helical" evidence="1">
    <location>
        <begin position="12"/>
        <end position="33"/>
    </location>
</feature>
<accession>A0ABP0FXC8</accession>
<keyword evidence="3" id="KW-1185">Reference proteome</keyword>
<protein>
    <recommendedName>
        <fullName evidence="4">Secreted protein</fullName>
    </recommendedName>
</protein>
<gene>
    <name evidence="2" type="ORF">CVLEPA_LOCUS15249</name>
</gene>
<proteinExistence type="predicted"/>
<evidence type="ECO:0008006" key="4">
    <source>
        <dbReference type="Google" id="ProtNLM"/>
    </source>
</evidence>